<dbReference type="Gene3D" id="3.40.50.300">
    <property type="entry name" value="P-loop containing nucleotide triphosphate hydrolases"/>
    <property type="match status" value="1"/>
</dbReference>
<organism evidence="13 14">
    <name type="scientific">Silurus meridionalis</name>
    <name type="common">Southern catfish</name>
    <name type="synonym">Silurus soldatovi meridionalis</name>
    <dbReference type="NCBI Taxonomy" id="175797"/>
    <lineage>
        <taxon>Eukaryota</taxon>
        <taxon>Metazoa</taxon>
        <taxon>Chordata</taxon>
        <taxon>Craniata</taxon>
        <taxon>Vertebrata</taxon>
        <taxon>Euteleostomi</taxon>
        <taxon>Actinopterygii</taxon>
        <taxon>Neopterygii</taxon>
        <taxon>Teleostei</taxon>
        <taxon>Ostariophysi</taxon>
        <taxon>Siluriformes</taxon>
        <taxon>Siluridae</taxon>
        <taxon>Silurus</taxon>
    </lineage>
</organism>
<dbReference type="Gene3D" id="3.80.10.10">
    <property type="entry name" value="Ribonuclease Inhibitor"/>
    <property type="match status" value="1"/>
</dbReference>
<dbReference type="SMART" id="SM00336">
    <property type="entry name" value="BBOX"/>
    <property type="match status" value="1"/>
</dbReference>
<dbReference type="Proteomes" id="UP000606274">
    <property type="component" value="Unassembled WGS sequence"/>
</dbReference>
<dbReference type="InterPro" id="IPR007111">
    <property type="entry name" value="NACHT_NTPase"/>
</dbReference>
<comment type="subcellular location">
    <subcellularLocation>
        <location evidence="1">Cytoplasm</location>
    </subcellularLocation>
</comment>
<dbReference type="InterPro" id="IPR041075">
    <property type="entry name" value="NOD1/2_WH"/>
</dbReference>
<evidence type="ECO:0000256" key="5">
    <source>
        <dbReference type="ARBA" id="ARBA00022741"/>
    </source>
</evidence>
<dbReference type="SMART" id="SM01288">
    <property type="entry name" value="FISNA"/>
    <property type="match status" value="1"/>
</dbReference>
<dbReference type="InterPro" id="IPR041267">
    <property type="entry name" value="NLRP_HD2"/>
</dbReference>
<proteinExistence type="predicted"/>
<keyword evidence="14" id="KW-1185">Reference proteome</keyword>
<protein>
    <submittedName>
        <fullName evidence="13">Uncharacterized protein</fullName>
    </submittedName>
</protein>
<evidence type="ECO:0000256" key="2">
    <source>
        <dbReference type="ARBA" id="ARBA00022490"/>
    </source>
</evidence>
<feature type="domain" description="NACHT" evidence="12">
    <location>
        <begin position="381"/>
        <end position="513"/>
    </location>
</feature>
<dbReference type="PROSITE" id="PS50837">
    <property type="entry name" value="NACHT"/>
    <property type="match status" value="1"/>
</dbReference>
<accession>A0A8T0A7V6</accession>
<dbReference type="PROSITE" id="PS50119">
    <property type="entry name" value="ZF_BBOX"/>
    <property type="match status" value="1"/>
</dbReference>
<name>A0A8T0A7V6_SILME</name>
<dbReference type="Gene3D" id="3.30.160.60">
    <property type="entry name" value="Classic Zinc Finger"/>
    <property type="match status" value="1"/>
</dbReference>
<evidence type="ECO:0000256" key="8">
    <source>
        <dbReference type="ARBA" id="ARBA00022840"/>
    </source>
</evidence>
<evidence type="ECO:0000256" key="10">
    <source>
        <dbReference type="SAM" id="MobiDB-lite"/>
    </source>
</evidence>
<dbReference type="InterPro" id="IPR029495">
    <property type="entry name" value="NACHT-assoc"/>
</dbReference>
<evidence type="ECO:0000256" key="3">
    <source>
        <dbReference type="ARBA" id="ARBA00022614"/>
    </source>
</evidence>
<dbReference type="OrthoDB" id="120976at2759"/>
<feature type="region of interest" description="Disordered" evidence="10">
    <location>
        <begin position="1"/>
        <end position="139"/>
    </location>
</feature>
<keyword evidence="8" id="KW-0067">ATP-binding</keyword>
<dbReference type="PANTHER" id="PTHR24106">
    <property type="entry name" value="NACHT, LRR AND CARD DOMAINS-CONTAINING"/>
    <property type="match status" value="1"/>
</dbReference>
<keyword evidence="2" id="KW-0963">Cytoplasm</keyword>
<dbReference type="InterPro" id="IPR000315">
    <property type="entry name" value="Znf_B-box"/>
</dbReference>
<keyword evidence="3" id="KW-0433">Leucine-rich repeat</keyword>
<dbReference type="Pfam" id="PF13516">
    <property type="entry name" value="LRR_6"/>
    <property type="match status" value="2"/>
</dbReference>
<evidence type="ECO:0000313" key="14">
    <source>
        <dbReference type="Proteomes" id="UP000606274"/>
    </source>
</evidence>
<dbReference type="Pfam" id="PF05729">
    <property type="entry name" value="NACHT"/>
    <property type="match status" value="1"/>
</dbReference>
<evidence type="ECO:0000256" key="4">
    <source>
        <dbReference type="ARBA" id="ARBA00022737"/>
    </source>
</evidence>
<reference evidence="13" key="1">
    <citation type="submission" date="2020-08" db="EMBL/GenBank/DDBJ databases">
        <title>Chromosome-level assembly of Southern catfish (Silurus meridionalis) provides insights into visual adaptation to the nocturnal and benthic lifestyles.</title>
        <authorList>
            <person name="Zhang Y."/>
            <person name="Wang D."/>
            <person name="Peng Z."/>
        </authorList>
    </citation>
    <scope>NUCLEOTIDE SEQUENCE</scope>
    <source>
        <strain evidence="13">SWU-2019-XX</strain>
        <tissue evidence="13">Muscle</tissue>
    </source>
</reference>
<evidence type="ECO:0000313" key="13">
    <source>
        <dbReference type="EMBL" id="KAF7687215.1"/>
    </source>
</evidence>
<dbReference type="InterPro" id="IPR051261">
    <property type="entry name" value="NLR"/>
</dbReference>
<dbReference type="SMART" id="SM00368">
    <property type="entry name" value="LRR_RI"/>
    <property type="match status" value="4"/>
</dbReference>
<evidence type="ECO:0000259" key="11">
    <source>
        <dbReference type="PROSITE" id="PS50119"/>
    </source>
</evidence>
<evidence type="ECO:0000256" key="6">
    <source>
        <dbReference type="ARBA" id="ARBA00022771"/>
    </source>
</evidence>
<dbReference type="Pfam" id="PF14484">
    <property type="entry name" value="FISNA"/>
    <property type="match status" value="1"/>
</dbReference>
<dbReference type="Pfam" id="PF02758">
    <property type="entry name" value="PYRIN"/>
    <property type="match status" value="1"/>
</dbReference>
<dbReference type="Pfam" id="PF17779">
    <property type="entry name" value="WHD_NOD2"/>
    <property type="match status" value="1"/>
</dbReference>
<keyword evidence="5" id="KW-0547">Nucleotide-binding</keyword>
<dbReference type="GO" id="GO:0008270">
    <property type="term" value="F:zinc ion binding"/>
    <property type="evidence" value="ECO:0007669"/>
    <property type="project" value="UniProtKB-KW"/>
</dbReference>
<dbReference type="Pfam" id="PF00643">
    <property type="entry name" value="zf-B_box"/>
    <property type="match status" value="1"/>
</dbReference>
<dbReference type="InterPro" id="IPR001611">
    <property type="entry name" value="Leu-rich_rpt"/>
</dbReference>
<dbReference type="FunFam" id="3.40.50.300:FF:000210">
    <property type="entry name" value="Si:dkey-16p6.1"/>
    <property type="match status" value="1"/>
</dbReference>
<evidence type="ECO:0000256" key="1">
    <source>
        <dbReference type="ARBA" id="ARBA00004496"/>
    </source>
</evidence>
<dbReference type="SUPFAM" id="SSF52047">
    <property type="entry name" value="RNI-like"/>
    <property type="match status" value="1"/>
</dbReference>
<dbReference type="GO" id="GO:0005737">
    <property type="term" value="C:cytoplasm"/>
    <property type="evidence" value="ECO:0007669"/>
    <property type="project" value="UniProtKB-SubCell"/>
</dbReference>
<dbReference type="InterPro" id="IPR027417">
    <property type="entry name" value="P-loop_NTPase"/>
</dbReference>
<dbReference type="CDD" id="cd19769">
    <property type="entry name" value="Bbox2_TRIM16-like"/>
    <property type="match status" value="1"/>
</dbReference>
<feature type="compositionally biased region" description="Polar residues" evidence="10">
    <location>
        <begin position="96"/>
        <end position="105"/>
    </location>
</feature>
<keyword evidence="6 9" id="KW-0863">Zinc-finger</keyword>
<evidence type="ECO:0000256" key="7">
    <source>
        <dbReference type="ARBA" id="ARBA00022833"/>
    </source>
</evidence>
<dbReference type="EMBL" id="JABFDY010000027">
    <property type="protein sequence ID" value="KAF7687215.1"/>
    <property type="molecule type" value="Genomic_DNA"/>
</dbReference>
<sequence>MENPDMEEPQCSQGAEKETIQTEQVKASRHKRKSPSPSQLSMKSDDSMIQPVHFTSGKRVQKTSPSPDQLSMKGDDDSMIQPVHFGQGEQQKHTGRSPSPSQLSMKSDDSMIQPVHFTSGKRVRKASSSPGQLSLKGDDDSMIQPVHFGQEEQQEQTGFRKVSPSEVVTTEVIATGDVEPNLCQEHYKVLDMFCKTDQAAICKGCAVKQHKEHAKQYIKISTVPNTLITLQNILDRMTASEFREFKRNLGYEYPECFETLPNTRSTRKDIAESMMESFSEDEVLKVTVNLASIKPVSRCQEKIKETLRRKFWHVHEGLALPKTQVVLYDTYTELYITEGGSDAVKAEHEVRLIEKVDKNCSNQENPVNLTGIFRSPSGDVRTVLTKGIAGIGKTISVQKFMLDWAENSANQDIDLIIPLFFRDLNLEKEPCSLIELMRKFFSELKEIESFENGIKILLVLDGLDECRIHLDFHNTRTCCDIMEPISMDVLLTNLIKGNLLPKSLLWITSRPAATNQIPSECVQRVTEVRGFSDPQKEEYFHKKCKDPHMANLMIKHVKSSRSMHIMCHIPIFCWITATVLDILIRDSEIGEIPKNQTQLYIHYLLIQTGLKNRKYQKAINGDLRKLTQSDKSMILNLAKLAFQGMTKNTLIFYEADLKDCGIDINDAAEFSSLCTQLFREEFGLYRERVFCFLHLSIQEHLAAIYVLNQCLTEGMNVLASSGSQSTKQNQKTTLTNLLKSAVIKALENKFGHFDQFLRFFLGLSTECNRQLLQNLLPQIGKESLENDKIVQFIKDKIAEEARTETETINLIHCLKELGDIGLVNEIQESLDSGTICDMELNPVQCSVLAYIILMSKDVMEVFDLKKYKTTQASSRHRLLPIVRASKKAILCDCELSRNSCEIVASGLRIANSPVRELDLSHNPIGNDGFLDLCKGLKSPHCQLEILRLEACEITDKSCANLAFAFKSTPSSLQELDLSSNELTDEGVMMLEPWLKSENCKVQRLRLKQCRLTKSYCKHLAEVLTSSSTKKINLDLTGNDLED</sequence>
<dbReference type="AlphaFoldDB" id="A0A8T0A7V6"/>
<evidence type="ECO:0000259" key="12">
    <source>
        <dbReference type="PROSITE" id="PS50837"/>
    </source>
</evidence>
<keyword evidence="4" id="KW-0677">Repeat</keyword>
<feature type="domain" description="B box-type" evidence="11">
    <location>
        <begin position="178"/>
        <end position="225"/>
    </location>
</feature>
<dbReference type="SUPFAM" id="SSF57845">
    <property type="entry name" value="B-box zinc-binding domain"/>
    <property type="match status" value="1"/>
</dbReference>
<evidence type="ECO:0000256" key="9">
    <source>
        <dbReference type="PROSITE-ProRule" id="PRU00024"/>
    </source>
</evidence>
<keyword evidence="7" id="KW-0862">Zinc</keyword>
<dbReference type="GO" id="GO:0005524">
    <property type="term" value="F:ATP binding"/>
    <property type="evidence" value="ECO:0007669"/>
    <property type="project" value="UniProtKB-KW"/>
</dbReference>
<dbReference type="InterPro" id="IPR004020">
    <property type="entry name" value="DAPIN"/>
</dbReference>
<dbReference type="InterPro" id="IPR032675">
    <property type="entry name" value="LRR_dom_sf"/>
</dbReference>
<keyword evidence="6 9" id="KW-0479">Metal-binding</keyword>
<gene>
    <name evidence="13" type="ORF">HF521_014443</name>
</gene>
<dbReference type="Pfam" id="PF17776">
    <property type="entry name" value="NLRC4_HD2"/>
    <property type="match status" value="1"/>
</dbReference>
<comment type="caution">
    <text evidence="13">The sequence shown here is derived from an EMBL/GenBank/DDBJ whole genome shotgun (WGS) entry which is preliminary data.</text>
</comment>